<feature type="region of interest" description="Disordered" evidence="1">
    <location>
        <begin position="37"/>
        <end position="60"/>
    </location>
</feature>
<feature type="non-terminal residue" evidence="2">
    <location>
        <position position="1"/>
    </location>
</feature>
<dbReference type="EMBL" id="GG676168">
    <property type="protein sequence ID" value="EER12417.1"/>
    <property type="molecule type" value="Genomic_DNA"/>
</dbReference>
<proteinExistence type="predicted"/>
<organism evidence="3">
    <name type="scientific">Perkinsus marinus (strain ATCC 50983 / TXsc)</name>
    <dbReference type="NCBI Taxonomy" id="423536"/>
    <lineage>
        <taxon>Eukaryota</taxon>
        <taxon>Sar</taxon>
        <taxon>Alveolata</taxon>
        <taxon>Perkinsozoa</taxon>
        <taxon>Perkinsea</taxon>
        <taxon>Perkinsida</taxon>
        <taxon>Perkinsidae</taxon>
        <taxon>Perkinsus</taxon>
    </lineage>
</organism>
<dbReference type="Proteomes" id="UP000007800">
    <property type="component" value="Unassembled WGS sequence"/>
</dbReference>
<gene>
    <name evidence="2" type="ORF">Pmar_PMAR001215</name>
</gene>
<dbReference type="RefSeq" id="XP_002780622.1">
    <property type="nucleotide sequence ID" value="XM_002780576.1"/>
</dbReference>
<feature type="compositionally biased region" description="Polar residues" evidence="1">
    <location>
        <begin position="50"/>
        <end position="60"/>
    </location>
</feature>
<dbReference type="AlphaFoldDB" id="C5KT67"/>
<evidence type="ECO:0000313" key="2">
    <source>
        <dbReference type="EMBL" id="EER12417.1"/>
    </source>
</evidence>
<evidence type="ECO:0000256" key="1">
    <source>
        <dbReference type="SAM" id="MobiDB-lite"/>
    </source>
</evidence>
<protein>
    <submittedName>
        <fullName evidence="2">Uncharacterized protein</fullName>
    </submittedName>
</protein>
<reference evidence="2 3" key="1">
    <citation type="submission" date="2008-07" db="EMBL/GenBank/DDBJ databases">
        <authorList>
            <person name="El-Sayed N."/>
            <person name="Caler E."/>
            <person name="Inman J."/>
            <person name="Amedeo P."/>
            <person name="Hass B."/>
            <person name="Wortman J."/>
        </authorList>
    </citation>
    <scope>NUCLEOTIDE SEQUENCE [LARGE SCALE GENOMIC DNA]</scope>
    <source>
        <strain evidence="3">ATCC 50983 / TXsc</strain>
    </source>
</reference>
<dbReference type="InParanoid" id="C5KT67"/>
<dbReference type="GeneID" id="9057616"/>
<keyword evidence="3" id="KW-1185">Reference proteome</keyword>
<accession>C5KT67</accession>
<name>C5KT67_PERM5</name>
<evidence type="ECO:0000313" key="3">
    <source>
        <dbReference type="Proteomes" id="UP000007800"/>
    </source>
</evidence>
<sequence length="60" mass="6642">QELTAAYIDQPEVDSGEQNTLAVFDTLLVFSSRRDASEFVEEDNDGDNASIFTHSETGMK</sequence>